<protein>
    <submittedName>
        <fullName evidence="1">Uncharacterized protein</fullName>
    </submittedName>
</protein>
<proteinExistence type="predicted"/>
<gene>
    <name evidence="1" type="ORF">U9M48_027780</name>
</gene>
<dbReference type="EMBL" id="CP144750">
    <property type="protein sequence ID" value="WVZ80290.1"/>
    <property type="molecule type" value="Genomic_DNA"/>
</dbReference>
<dbReference type="AlphaFoldDB" id="A0AAQ3X0G5"/>
<keyword evidence="2" id="KW-1185">Reference proteome</keyword>
<reference evidence="1 2" key="1">
    <citation type="submission" date="2024-02" db="EMBL/GenBank/DDBJ databases">
        <title>High-quality chromosome-scale genome assembly of Pensacola bahiagrass (Paspalum notatum Flugge var. saurae).</title>
        <authorList>
            <person name="Vega J.M."/>
            <person name="Podio M."/>
            <person name="Orjuela J."/>
            <person name="Siena L.A."/>
            <person name="Pessino S.C."/>
            <person name="Combes M.C."/>
            <person name="Mariac C."/>
            <person name="Albertini E."/>
            <person name="Pupilli F."/>
            <person name="Ortiz J.P.A."/>
            <person name="Leblanc O."/>
        </authorList>
    </citation>
    <scope>NUCLEOTIDE SEQUENCE [LARGE SCALE GENOMIC DNA]</scope>
    <source>
        <strain evidence="1">R1</strain>
        <tissue evidence="1">Leaf</tissue>
    </source>
</reference>
<evidence type="ECO:0000313" key="2">
    <source>
        <dbReference type="Proteomes" id="UP001341281"/>
    </source>
</evidence>
<organism evidence="1 2">
    <name type="scientific">Paspalum notatum var. saurae</name>
    <dbReference type="NCBI Taxonomy" id="547442"/>
    <lineage>
        <taxon>Eukaryota</taxon>
        <taxon>Viridiplantae</taxon>
        <taxon>Streptophyta</taxon>
        <taxon>Embryophyta</taxon>
        <taxon>Tracheophyta</taxon>
        <taxon>Spermatophyta</taxon>
        <taxon>Magnoliopsida</taxon>
        <taxon>Liliopsida</taxon>
        <taxon>Poales</taxon>
        <taxon>Poaceae</taxon>
        <taxon>PACMAD clade</taxon>
        <taxon>Panicoideae</taxon>
        <taxon>Andropogonodae</taxon>
        <taxon>Paspaleae</taxon>
        <taxon>Paspalinae</taxon>
        <taxon>Paspalum</taxon>
    </lineage>
</organism>
<evidence type="ECO:0000313" key="1">
    <source>
        <dbReference type="EMBL" id="WVZ80290.1"/>
    </source>
</evidence>
<accession>A0AAQ3X0G5</accession>
<name>A0AAQ3X0G5_PASNO</name>
<dbReference type="Proteomes" id="UP001341281">
    <property type="component" value="Chromosome 06"/>
</dbReference>
<sequence>MALVSLAPLAPCLLSKPAHHLLDEILQRSKPRIGMMAAVSLGSGSTQSTGHHPSALAQAAASVSTKSSMICLEGHVFLVLSQCATGTHANGILV</sequence>